<organism evidence="6 7">
    <name type="scientific">Alkaliphilus serpentinus</name>
    <dbReference type="NCBI Taxonomy" id="1482731"/>
    <lineage>
        <taxon>Bacteria</taxon>
        <taxon>Bacillati</taxon>
        <taxon>Bacillota</taxon>
        <taxon>Clostridia</taxon>
        <taxon>Peptostreptococcales</taxon>
        <taxon>Natronincolaceae</taxon>
        <taxon>Alkaliphilus</taxon>
    </lineage>
</organism>
<proteinExistence type="inferred from homology"/>
<dbReference type="OrthoDB" id="9780152at2"/>
<sequence>MEYQEKLDSITSILREGEKSTDQFSLGAEFEHIIVDKASFESINYYQEKGTETILNKMLANGYTPKYEGGYLIGLEKADGIITLEPGGQLELSIKPCKTIKEIEDIYFSFLENIIPILEEQNQLLLAIGYHPKSVVDEIPFNPKKRYSYMSQYFKERGGTLAHNMMKGTASLQVVIDYEDEKDFIKKFKVAHFISPLLALITDNAPIFEGKFYDLNSVRSTIWENTDFTRGGLVKGVMDKEFGYVDYAKYILSLPPIFIIKDKEVIDTQGKTTEELLELYPLNKDEVDHILSMAFPDVRARKYIEIRMGDSIPYPLSFSYIALVKGLFYNQEVLEYLYKLSESTDDQKLFAYRRSMVEKGLMGCFRCKNIYEILQMLIDLAKRSLSHDEKGFLKPLEELVLKRKTPAIVSKELLKGQLEDLTALQWCSLNYWFGRQRDGIEEIV</sequence>
<evidence type="ECO:0000313" key="7">
    <source>
        <dbReference type="Proteomes" id="UP000465601"/>
    </source>
</evidence>
<dbReference type="GO" id="GO:0004357">
    <property type="term" value="F:glutamate-cysteine ligase activity"/>
    <property type="evidence" value="ECO:0007669"/>
    <property type="project" value="UniProtKB-UniRule"/>
</dbReference>
<keyword evidence="2 5" id="KW-0547">Nucleotide-binding</keyword>
<comment type="catalytic activity">
    <reaction evidence="4 5">
        <text>L-cysteine + L-glutamate + ATP = gamma-L-glutamyl-L-cysteine + ADP + phosphate + H(+)</text>
        <dbReference type="Rhea" id="RHEA:13285"/>
        <dbReference type="ChEBI" id="CHEBI:15378"/>
        <dbReference type="ChEBI" id="CHEBI:29985"/>
        <dbReference type="ChEBI" id="CHEBI:30616"/>
        <dbReference type="ChEBI" id="CHEBI:35235"/>
        <dbReference type="ChEBI" id="CHEBI:43474"/>
        <dbReference type="ChEBI" id="CHEBI:58173"/>
        <dbReference type="ChEBI" id="CHEBI:456216"/>
        <dbReference type="EC" id="6.3.2.2"/>
    </reaction>
</comment>
<comment type="function">
    <text evidence="5">Catalyzes the synthesis of gamma-glutamylcysteine (gamma-GC).</text>
</comment>
<dbReference type="PANTHER" id="PTHR34378">
    <property type="entry name" value="GLUTAMATE--CYSTEINE LIGASE, CHLOROPLASTIC"/>
    <property type="match status" value="1"/>
</dbReference>
<dbReference type="GO" id="GO:0006750">
    <property type="term" value="P:glutathione biosynthetic process"/>
    <property type="evidence" value="ECO:0007669"/>
    <property type="project" value="UniProtKB-UniRule"/>
</dbReference>
<dbReference type="Proteomes" id="UP000465601">
    <property type="component" value="Unassembled WGS sequence"/>
</dbReference>
<reference evidence="6 7" key="1">
    <citation type="submission" date="2019-10" db="EMBL/GenBank/DDBJ databases">
        <title>Alkaliphilus serpentinus sp. nov. and Alkaliphilus pronyensis sp. nov., two novel anaerobic alkaliphilic species isolated from the serpentinized-hosted hydrothermal field of the Prony Bay (New Caledonia).</title>
        <authorList>
            <person name="Postec A."/>
        </authorList>
    </citation>
    <scope>NUCLEOTIDE SEQUENCE [LARGE SCALE GENOMIC DNA]</scope>
    <source>
        <strain evidence="6 7">LacT</strain>
    </source>
</reference>
<gene>
    <name evidence="6" type="ORF">F8153_02405</name>
</gene>
<dbReference type="Gene3D" id="3.30.590.20">
    <property type="match status" value="1"/>
</dbReference>
<evidence type="ECO:0000313" key="6">
    <source>
        <dbReference type="EMBL" id="KAB3532508.1"/>
    </source>
</evidence>
<evidence type="ECO:0000256" key="5">
    <source>
        <dbReference type="PIRNR" id="PIRNR017901"/>
    </source>
</evidence>
<dbReference type="Pfam" id="PF04107">
    <property type="entry name" value="GCS2"/>
    <property type="match status" value="1"/>
</dbReference>
<keyword evidence="7" id="KW-1185">Reference proteome</keyword>
<comment type="caution">
    <text evidence="6">The sequence shown here is derived from an EMBL/GenBank/DDBJ whole genome shotgun (WGS) entry which is preliminary data.</text>
</comment>
<keyword evidence="3 5" id="KW-0067">ATP-binding</keyword>
<evidence type="ECO:0000256" key="1">
    <source>
        <dbReference type="ARBA" id="ARBA00022598"/>
    </source>
</evidence>
<dbReference type="SUPFAM" id="SSF55931">
    <property type="entry name" value="Glutamine synthetase/guanido kinase"/>
    <property type="match status" value="1"/>
</dbReference>
<evidence type="ECO:0000256" key="3">
    <source>
        <dbReference type="ARBA" id="ARBA00022840"/>
    </source>
</evidence>
<comment type="similarity">
    <text evidence="5">Belongs to the glutamate--cysteine ligase type 2 family. EgtA subfamily.</text>
</comment>
<evidence type="ECO:0000256" key="4">
    <source>
        <dbReference type="ARBA" id="ARBA00048819"/>
    </source>
</evidence>
<dbReference type="EC" id="6.3.2.2" evidence="5"/>
<protein>
    <recommendedName>
        <fullName evidence="5">Glutamate--cysteine ligase</fullName>
        <ecNumber evidence="5">6.3.2.2</ecNumber>
    </recommendedName>
</protein>
<dbReference type="InterPro" id="IPR006336">
    <property type="entry name" value="GCS2"/>
</dbReference>
<keyword evidence="1 5" id="KW-0436">Ligase</keyword>
<dbReference type="EMBL" id="WBZB01000008">
    <property type="protein sequence ID" value="KAB3532508.1"/>
    <property type="molecule type" value="Genomic_DNA"/>
</dbReference>
<dbReference type="PANTHER" id="PTHR34378:SF1">
    <property type="entry name" value="GLUTAMATE--CYSTEINE LIGASE, CHLOROPLASTIC"/>
    <property type="match status" value="1"/>
</dbReference>
<evidence type="ECO:0000256" key="2">
    <source>
        <dbReference type="ARBA" id="ARBA00022741"/>
    </source>
</evidence>
<dbReference type="PIRSF" id="PIRSF017901">
    <property type="entry name" value="GCL"/>
    <property type="match status" value="1"/>
</dbReference>
<accession>A0A833HQY4</accession>
<name>A0A833HQY4_9FIRM</name>
<dbReference type="RefSeq" id="WP_151864758.1">
    <property type="nucleotide sequence ID" value="NZ_WBZB01000008.1"/>
</dbReference>
<dbReference type="AlphaFoldDB" id="A0A833HQY4"/>
<dbReference type="InterPro" id="IPR014746">
    <property type="entry name" value="Gln_synth/guanido_kin_cat_dom"/>
</dbReference>
<dbReference type="GO" id="GO:0005524">
    <property type="term" value="F:ATP binding"/>
    <property type="evidence" value="ECO:0007669"/>
    <property type="project" value="UniProtKB-UniRule"/>
</dbReference>
<dbReference type="InterPro" id="IPR035434">
    <property type="entry name" value="GCL_bact_plant"/>
</dbReference>